<dbReference type="PANTHER" id="PTHR48051">
    <property type="match status" value="1"/>
</dbReference>
<proteinExistence type="predicted"/>
<name>J9GQM7_9ZZZZ</name>
<dbReference type="InterPro" id="IPR050216">
    <property type="entry name" value="LRR_domain-containing"/>
</dbReference>
<dbReference type="AlphaFoldDB" id="J9GQM7"/>
<keyword evidence="1" id="KW-0433">Leucine-rich repeat</keyword>
<dbReference type="EMBL" id="AMCI01000141">
    <property type="protein sequence ID" value="EJX10642.1"/>
    <property type="molecule type" value="Genomic_DNA"/>
</dbReference>
<evidence type="ECO:0000313" key="3">
    <source>
        <dbReference type="EMBL" id="EJX10642.1"/>
    </source>
</evidence>
<accession>J9GQM7</accession>
<dbReference type="Gene3D" id="3.80.10.10">
    <property type="entry name" value="Ribonuclease Inhibitor"/>
    <property type="match status" value="1"/>
</dbReference>
<comment type="caution">
    <text evidence="3">The sequence shown here is derived from an EMBL/GenBank/DDBJ whole genome shotgun (WGS) entry which is preliminary data.</text>
</comment>
<dbReference type="Pfam" id="PF18805">
    <property type="entry name" value="LRR_10"/>
    <property type="match status" value="1"/>
</dbReference>
<sequence length="589" mass="66856">MDGPKWSYYGEAMPMGSNWNFDKEPDMWGFQPGVQLLDNGRVASVVISGFGARNKVPDAIGQLTELRVLNLGAHDDLVGGHLFQGVGSQMTDEQRMKIRMDYEQKYLYHDIREDMSQILIDGINANPNFQPIRKSHRIEPKDVQVGNHTNQITGISKALMRCTKLENFFIANSPISEKFFCTELVDDPDSPYRKAFEEEESQWKWADFTMLTDMEIYNCSGLTHFPDLLINAEDALPELQMLNMACNANIQGTDFLNDWNQFIDAASGKKIQVLYLGYNNLEEIPEHSQLKKMVKLGMLDATNNKIKKLHPFGKTINLAKVYLDNNQITEIPVASDGYFCGYYDMELFSVSHNKLTEIPDIFNANSKYMIGSIDLSNNEITGCQNGEAHHGINTGKLNLSYNKLEKFPATLIKKGSPLSELNLQGNGMKTIKKGDLTGPKSYMLISIDLQFNKLKEIPYADFLPENLPYLYGLEFSYNQFSEFPVAPLNCNSLTVFGIRHQRDEAGNRTLREWPKGLYTCPRLTAFFIGSNDLRKIDDTISPFIRIFEIKDNPNISIDLSAVCPYIKAGQYQLIYDKTQDIKGCDILLD</sequence>
<dbReference type="InterPro" id="IPR041403">
    <property type="entry name" value="DUF4458_prot_LRR"/>
</dbReference>
<gene>
    <name evidence="3" type="ORF">EVA_00794</name>
</gene>
<dbReference type="GO" id="GO:0005737">
    <property type="term" value="C:cytoplasm"/>
    <property type="evidence" value="ECO:0007669"/>
    <property type="project" value="TreeGrafter"/>
</dbReference>
<evidence type="ECO:0000256" key="1">
    <source>
        <dbReference type="ARBA" id="ARBA00022614"/>
    </source>
</evidence>
<organism evidence="3">
    <name type="scientific">gut metagenome</name>
    <dbReference type="NCBI Taxonomy" id="749906"/>
    <lineage>
        <taxon>unclassified sequences</taxon>
        <taxon>metagenomes</taxon>
        <taxon>organismal metagenomes</taxon>
    </lineage>
</organism>
<reference evidence="3" key="1">
    <citation type="journal article" date="2012" name="PLoS ONE">
        <title>Gene sets for utilization of primary and secondary nutrition supplies in the distal gut of endangered iberian lynx.</title>
        <authorList>
            <person name="Alcaide M."/>
            <person name="Messina E."/>
            <person name="Richter M."/>
            <person name="Bargiela R."/>
            <person name="Peplies J."/>
            <person name="Huws S.A."/>
            <person name="Newbold C.J."/>
            <person name="Golyshin P.N."/>
            <person name="Simon M.A."/>
            <person name="Lopez G."/>
            <person name="Yakimov M.M."/>
            <person name="Ferrer M."/>
        </authorList>
    </citation>
    <scope>NUCLEOTIDE SEQUENCE</scope>
</reference>
<protein>
    <submittedName>
        <fullName evidence="3">Leucine-rich repeat-containing protein</fullName>
    </submittedName>
</protein>
<dbReference type="PROSITE" id="PS51450">
    <property type="entry name" value="LRR"/>
    <property type="match status" value="1"/>
</dbReference>
<evidence type="ECO:0000256" key="2">
    <source>
        <dbReference type="ARBA" id="ARBA00022737"/>
    </source>
</evidence>
<dbReference type="PANTHER" id="PTHR48051:SF33">
    <property type="entry name" value="NON-SPECIFIC SERINE_THREONINE PROTEIN KINASE"/>
    <property type="match status" value="1"/>
</dbReference>
<dbReference type="InterPro" id="IPR032675">
    <property type="entry name" value="LRR_dom_sf"/>
</dbReference>
<keyword evidence="2" id="KW-0677">Repeat</keyword>
<dbReference type="SUPFAM" id="SSF52058">
    <property type="entry name" value="L domain-like"/>
    <property type="match status" value="1"/>
</dbReference>
<dbReference type="InterPro" id="IPR001611">
    <property type="entry name" value="Leu-rich_rpt"/>
</dbReference>